<dbReference type="PANTHER" id="PTHR45953">
    <property type="entry name" value="IDURONATE 2-SULFATASE"/>
    <property type="match status" value="1"/>
</dbReference>
<accession>A0A4Y3NDG6</accession>
<comment type="caution">
    <text evidence="4">The sequence shown here is derived from an EMBL/GenBank/DDBJ whole genome shotgun (WGS) entry which is preliminary data.</text>
</comment>
<dbReference type="PANTHER" id="PTHR45953:SF1">
    <property type="entry name" value="IDURONATE 2-SULFATASE"/>
    <property type="match status" value="1"/>
</dbReference>
<dbReference type="EMBL" id="BJMD01000006">
    <property type="protein sequence ID" value="GEB18475.1"/>
    <property type="molecule type" value="Genomic_DNA"/>
</dbReference>
<proteinExistence type="predicted"/>
<keyword evidence="5" id="KW-1185">Reference proteome</keyword>
<gene>
    <name evidence="4" type="ORF">AAU01_12300</name>
</gene>
<dbReference type="InterPro" id="IPR000917">
    <property type="entry name" value="Sulfatase_N"/>
</dbReference>
<dbReference type="Pfam" id="PF00884">
    <property type="entry name" value="Sulfatase"/>
    <property type="match status" value="2"/>
</dbReference>
<dbReference type="RefSeq" id="WP_141282629.1">
    <property type="nucleotide sequence ID" value="NZ_BAAAWK010000001.1"/>
</dbReference>
<dbReference type="OrthoDB" id="9777306at2"/>
<dbReference type="GO" id="GO:0046872">
    <property type="term" value="F:metal ion binding"/>
    <property type="evidence" value="ECO:0007669"/>
    <property type="project" value="UniProtKB-KW"/>
</dbReference>
<dbReference type="SUPFAM" id="SSF53649">
    <property type="entry name" value="Alkaline phosphatase-like"/>
    <property type="match status" value="1"/>
</dbReference>
<evidence type="ECO:0000313" key="5">
    <source>
        <dbReference type="Proteomes" id="UP000317715"/>
    </source>
</evidence>
<feature type="domain" description="Sulfatase N-terminal" evidence="3">
    <location>
        <begin position="212"/>
        <end position="421"/>
    </location>
</feature>
<feature type="domain" description="Sulfatase N-terminal" evidence="3">
    <location>
        <begin position="13"/>
        <end position="113"/>
    </location>
</feature>
<dbReference type="GO" id="GO:0005737">
    <property type="term" value="C:cytoplasm"/>
    <property type="evidence" value="ECO:0007669"/>
    <property type="project" value="TreeGrafter"/>
</dbReference>
<evidence type="ECO:0000256" key="2">
    <source>
        <dbReference type="ARBA" id="ARBA00022801"/>
    </source>
</evidence>
<dbReference type="Proteomes" id="UP000317715">
    <property type="component" value="Unassembled WGS sequence"/>
</dbReference>
<reference evidence="4 5" key="1">
    <citation type="submission" date="2019-06" db="EMBL/GenBank/DDBJ databases">
        <title>Whole genome shotgun sequence of Paenarthrobacter aurescens NBRC 12136.</title>
        <authorList>
            <person name="Hosoyama A."/>
            <person name="Uohara A."/>
            <person name="Ohji S."/>
            <person name="Ichikawa N."/>
        </authorList>
    </citation>
    <scope>NUCLEOTIDE SEQUENCE [LARGE SCALE GENOMIC DNA]</scope>
    <source>
        <strain evidence="4 5">NBRC 12136</strain>
    </source>
</reference>
<protein>
    <submittedName>
        <fullName evidence="4">Sulfatase</fullName>
    </submittedName>
</protein>
<keyword evidence="1" id="KW-0479">Metal-binding</keyword>
<evidence type="ECO:0000313" key="4">
    <source>
        <dbReference type="EMBL" id="GEB18475.1"/>
    </source>
</evidence>
<dbReference type="GeneID" id="97301403"/>
<evidence type="ECO:0000256" key="1">
    <source>
        <dbReference type="ARBA" id="ARBA00022723"/>
    </source>
</evidence>
<dbReference type="GO" id="GO:0008484">
    <property type="term" value="F:sulfuric ester hydrolase activity"/>
    <property type="evidence" value="ECO:0007669"/>
    <property type="project" value="TreeGrafter"/>
</dbReference>
<name>A0A4Y3NDG6_PAEAU</name>
<evidence type="ECO:0000259" key="3">
    <source>
        <dbReference type="Pfam" id="PF00884"/>
    </source>
</evidence>
<dbReference type="Gene3D" id="3.40.720.10">
    <property type="entry name" value="Alkaline Phosphatase, subunit A"/>
    <property type="match status" value="1"/>
</dbReference>
<dbReference type="InterPro" id="IPR017850">
    <property type="entry name" value="Alkaline_phosphatase_core_sf"/>
</dbReference>
<dbReference type="AlphaFoldDB" id="A0A4Y3NDG6"/>
<keyword evidence="2" id="KW-0378">Hydrolase</keyword>
<sequence>MRGRRAAAGNRRPNILFIIADQLRSDHLGFGGNATVKTPNLDALAAKSVVFDNATVANPTCMPNRASLVTGRWPSAHGTRCNGITLDPLTQTVPRSLWAGGYRTVGVGKLHHQNMGWEFEPHQAEEILSTDPLLLDPGTSDARRQGLSPGWDQWENREAHDARFIPLPADYYGYQHVDLVIGHGDRPGGHYVHWARERGVDPESLGGPSNSSATYSGWDQVYQTAVPADMHPTSYVSEKAIEHLKDAAGQDQPFFMFVSFPDPHHPFSPPAGYSDLYNPEDLPLPLGFEQDHASSPAHVRNMIERRGEPNMDPTMTWAATEEQYRFAAAAQYGLITMMDEHIGRILDELDRQGLAEDTIVVFTSDHGDLFGDHGLMLKHFVHYRAVTNVPLMVHLPGGLPRRTKALVSSADLAPTLLELTGSKGYRGIQGRSLVSLLQGETESHRDSLLVEEEQPFGLDGLPGPVRMRTVITAEGRLTRYFGTGISELYHHGEDPGELVNRAGDPAYADLEDRLLRTMLEEMAALTDQGTAPTAAA</sequence>
<organism evidence="4 5">
    <name type="scientific">Paenarthrobacter aurescens</name>
    <name type="common">Arthrobacter aurescens</name>
    <dbReference type="NCBI Taxonomy" id="43663"/>
    <lineage>
        <taxon>Bacteria</taxon>
        <taxon>Bacillati</taxon>
        <taxon>Actinomycetota</taxon>
        <taxon>Actinomycetes</taxon>
        <taxon>Micrococcales</taxon>
        <taxon>Micrococcaceae</taxon>
        <taxon>Paenarthrobacter</taxon>
    </lineage>
</organism>